<accession>R7QT72</accession>
<dbReference type="Gene3D" id="3.30.1360.110">
    <property type="entry name" value="Domain 2, Phosphonoacetate Hydrolase"/>
    <property type="match status" value="1"/>
</dbReference>
<proteinExistence type="predicted"/>
<dbReference type="GeneID" id="17318725"/>
<dbReference type="RefSeq" id="XP_005711005.1">
    <property type="nucleotide sequence ID" value="XM_005710948.1"/>
</dbReference>
<dbReference type="Gramene" id="CDF40711">
    <property type="protein sequence ID" value="CDF40711"/>
    <property type="gene ID" value="CHC_T00000856001"/>
</dbReference>
<evidence type="ECO:0000313" key="2">
    <source>
        <dbReference type="Proteomes" id="UP000012073"/>
    </source>
</evidence>
<reference evidence="2" key="1">
    <citation type="journal article" date="2013" name="Proc. Natl. Acad. Sci. U.S.A.">
        <title>Genome structure and metabolic features in the red seaweed Chondrus crispus shed light on evolution of the Archaeplastida.</title>
        <authorList>
            <person name="Collen J."/>
            <person name="Porcel B."/>
            <person name="Carre W."/>
            <person name="Ball S.G."/>
            <person name="Chaparro C."/>
            <person name="Tonon T."/>
            <person name="Barbeyron T."/>
            <person name="Michel G."/>
            <person name="Noel B."/>
            <person name="Valentin K."/>
            <person name="Elias M."/>
            <person name="Artiguenave F."/>
            <person name="Arun A."/>
            <person name="Aury J.M."/>
            <person name="Barbosa-Neto J.F."/>
            <person name="Bothwell J.H."/>
            <person name="Bouget F.Y."/>
            <person name="Brillet L."/>
            <person name="Cabello-Hurtado F."/>
            <person name="Capella-Gutierrez S."/>
            <person name="Charrier B."/>
            <person name="Cladiere L."/>
            <person name="Cock J.M."/>
            <person name="Coelho S.M."/>
            <person name="Colleoni C."/>
            <person name="Czjzek M."/>
            <person name="Da Silva C."/>
            <person name="Delage L."/>
            <person name="Denoeud F."/>
            <person name="Deschamps P."/>
            <person name="Dittami S.M."/>
            <person name="Gabaldon T."/>
            <person name="Gachon C.M."/>
            <person name="Groisillier A."/>
            <person name="Herve C."/>
            <person name="Jabbari K."/>
            <person name="Katinka M."/>
            <person name="Kloareg B."/>
            <person name="Kowalczyk N."/>
            <person name="Labadie K."/>
            <person name="Leblanc C."/>
            <person name="Lopez P.J."/>
            <person name="McLachlan D.H."/>
            <person name="Meslet-Cladiere L."/>
            <person name="Moustafa A."/>
            <person name="Nehr Z."/>
            <person name="Nyvall Collen P."/>
            <person name="Panaud O."/>
            <person name="Partensky F."/>
            <person name="Poulain J."/>
            <person name="Rensing S.A."/>
            <person name="Rousvoal S."/>
            <person name="Samson G."/>
            <person name="Symeonidi A."/>
            <person name="Weissenbach J."/>
            <person name="Zambounis A."/>
            <person name="Wincker P."/>
            <person name="Boyen C."/>
        </authorList>
    </citation>
    <scope>NUCLEOTIDE SEQUENCE [LARGE SCALE GENOMIC DNA]</scope>
    <source>
        <strain evidence="2">cv. Stackhouse</strain>
    </source>
</reference>
<evidence type="ECO:0008006" key="3">
    <source>
        <dbReference type="Google" id="ProtNLM"/>
    </source>
</evidence>
<dbReference type="Proteomes" id="UP000012073">
    <property type="component" value="Unassembled WGS sequence"/>
</dbReference>
<dbReference type="PANTHER" id="PTHR10151">
    <property type="entry name" value="ECTONUCLEOTIDE PYROPHOSPHATASE/PHOSPHODIESTERASE"/>
    <property type="match status" value="1"/>
</dbReference>
<dbReference type="PANTHER" id="PTHR10151:SF120">
    <property type="entry name" value="BIS(5'-ADENOSYL)-TRIPHOSPHATASE"/>
    <property type="match status" value="1"/>
</dbReference>
<dbReference type="STRING" id="2769.R7QT72"/>
<dbReference type="Gene3D" id="3.40.720.10">
    <property type="entry name" value="Alkaline Phosphatase, subunit A"/>
    <property type="match status" value="1"/>
</dbReference>
<dbReference type="KEGG" id="ccp:CHC_T00000856001"/>
<dbReference type="InterPro" id="IPR017850">
    <property type="entry name" value="Alkaline_phosphatase_core_sf"/>
</dbReference>
<dbReference type="InterPro" id="IPR002591">
    <property type="entry name" value="Phosphodiest/P_Trfase"/>
</dbReference>
<dbReference type="InterPro" id="IPR023116">
    <property type="entry name" value="Phosphonoacetate_hydro_insert"/>
</dbReference>
<dbReference type="Pfam" id="PF01663">
    <property type="entry name" value="Phosphodiest"/>
    <property type="match status" value="1"/>
</dbReference>
<sequence>MQRVAVLNVVGLSRSLISPTHTPFLDSYLSLAADIPIAPQLPAVTTSTQTTYLTGVPPSKHGIVGNGWFSREDNEIKFWKQSNALIAAPNVWEEARRRDPTSTFTVANSFWWYNMYSSADYSCTPRPMYPADGRKLTDVYTQPPHLRDELQAKLGQFPLFNFWGPKADIIGSTWIAESAKFVEAKHEPTLHLVYLPHLDYALQKVGPAPHAVTAELLEIDALLADLVPWLEARGIDVVLLSEYGMAEVDTPVHINRALRAAGLITVREELGRELLDAGACRAFAVADHQVAHVYVKEAADRGDVRAVLEGLDGVEMVLDEDGKREHGIDHARAGDFVCVARPDAWFTYYYWTDDERAPDFARCVDIHRKPGYDPVELFVDPEIAFPMAKAAWRIAQKEMGFRYLMDLIPLDATLVRGSHGHLNADPTEGAVLITKRRELLEGRAQLAATDIFDLILKHLNL</sequence>
<dbReference type="OrthoDB" id="415411at2759"/>
<dbReference type="AlphaFoldDB" id="R7QT72"/>
<gene>
    <name evidence="1" type="ORF">CHC_T00000856001</name>
</gene>
<dbReference type="OMA" id="LFWWYNM"/>
<organism evidence="1 2">
    <name type="scientific">Chondrus crispus</name>
    <name type="common">Carrageen Irish moss</name>
    <name type="synonym">Polymorpha crispa</name>
    <dbReference type="NCBI Taxonomy" id="2769"/>
    <lineage>
        <taxon>Eukaryota</taxon>
        <taxon>Rhodophyta</taxon>
        <taxon>Florideophyceae</taxon>
        <taxon>Rhodymeniophycidae</taxon>
        <taxon>Gigartinales</taxon>
        <taxon>Gigartinaceae</taxon>
        <taxon>Chondrus</taxon>
    </lineage>
</organism>
<evidence type="ECO:0000313" key="1">
    <source>
        <dbReference type="EMBL" id="CDF40711.1"/>
    </source>
</evidence>
<protein>
    <recommendedName>
        <fullName evidence="3">Alkaline phosphatase family protein</fullName>
    </recommendedName>
</protein>
<name>R7QT72_CHOCR</name>
<dbReference type="EMBL" id="HG002233">
    <property type="protein sequence ID" value="CDF40711.1"/>
    <property type="molecule type" value="Genomic_DNA"/>
</dbReference>
<keyword evidence="2" id="KW-1185">Reference proteome</keyword>
<dbReference type="SUPFAM" id="SSF53649">
    <property type="entry name" value="Alkaline phosphatase-like"/>
    <property type="match status" value="1"/>
</dbReference>
<dbReference type="GO" id="GO:0016787">
    <property type="term" value="F:hydrolase activity"/>
    <property type="evidence" value="ECO:0007669"/>
    <property type="project" value="UniProtKB-ARBA"/>
</dbReference>